<dbReference type="SUPFAM" id="SSF89550">
    <property type="entry name" value="PHP domain-like"/>
    <property type="match status" value="1"/>
</dbReference>
<comment type="similarity">
    <text evidence="2">Belongs to the eukaryotic/archaeal RNase P protein component 3 family.</text>
</comment>
<dbReference type="Pfam" id="PF01876">
    <property type="entry name" value="RNase_P_p30"/>
    <property type="match status" value="1"/>
</dbReference>
<dbReference type="AlphaFoldDB" id="A0AAD8Q8T9"/>
<accession>A0AAD8Q8T9</accession>
<sequence length="318" mass="33992">MLYDLNIPWSPATTPADLSRTMSFASSLGYTVLALNHTITPPIPSQITNPLPKFPPPRLTVLHRATVLLSDPSQNYRLPALAAAYDLLAVRPTTEKAFQAACLSMAEPSLISLDLTQHFPFHFRPKPLMAAVSRGVRFEVCYAQVLGAPDARARAAFISNLASLVRATKGRGVVVSSEARSALGLRAPNDVVNLLAVWGLASEKGTEALGANPRGVVVNEGIKRSGFRGVVNVLEVGGREEDAQKQKQQQQQQQGKKDGGKGKGDKGTKQGGGGGEDRGNGQKRKTPDEAGDGAPQTMSKRQAKKLRLALKEKEKDAA</sequence>
<dbReference type="GO" id="GO:0005655">
    <property type="term" value="C:nucleolar ribonuclease P complex"/>
    <property type="evidence" value="ECO:0007669"/>
    <property type="project" value="TreeGrafter"/>
</dbReference>
<dbReference type="PANTHER" id="PTHR13031">
    <property type="entry name" value="RIBONUCLEASE P SUBUNIT P30"/>
    <property type="match status" value="1"/>
</dbReference>
<comment type="subcellular location">
    <subcellularLocation>
        <location evidence="1">Nucleus</location>
    </subcellularLocation>
</comment>
<evidence type="ECO:0000313" key="5">
    <source>
        <dbReference type="EMBL" id="KAK1597431.1"/>
    </source>
</evidence>
<dbReference type="GO" id="GO:0003723">
    <property type="term" value="F:RNA binding"/>
    <property type="evidence" value="ECO:0007669"/>
    <property type="project" value="TreeGrafter"/>
</dbReference>
<reference evidence="5" key="1">
    <citation type="submission" date="2021-06" db="EMBL/GenBank/DDBJ databases">
        <title>Comparative genomics, transcriptomics and evolutionary studies reveal genomic signatures of adaptation to plant cell wall in hemibiotrophic fungi.</title>
        <authorList>
            <consortium name="DOE Joint Genome Institute"/>
            <person name="Baroncelli R."/>
            <person name="Diaz J.F."/>
            <person name="Benocci T."/>
            <person name="Peng M."/>
            <person name="Battaglia E."/>
            <person name="Haridas S."/>
            <person name="Andreopoulos W."/>
            <person name="Labutti K."/>
            <person name="Pangilinan J."/>
            <person name="Floch G.L."/>
            <person name="Makela M.R."/>
            <person name="Henrissat B."/>
            <person name="Grigoriev I.V."/>
            <person name="Crouch J.A."/>
            <person name="De Vries R.P."/>
            <person name="Sukno S.A."/>
            <person name="Thon M.R."/>
        </authorList>
    </citation>
    <scope>NUCLEOTIDE SEQUENCE</scope>
    <source>
        <strain evidence="5">CBS 125086</strain>
    </source>
</reference>
<evidence type="ECO:0000313" key="6">
    <source>
        <dbReference type="Proteomes" id="UP001230504"/>
    </source>
</evidence>
<keyword evidence="3" id="KW-0819">tRNA processing</keyword>
<dbReference type="Proteomes" id="UP001230504">
    <property type="component" value="Unassembled WGS sequence"/>
</dbReference>
<feature type="compositionally biased region" description="Basic and acidic residues" evidence="4">
    <location>
        <begin position="275"/>
        <end position="288"/>
    </location>
</feature>
<proteinExistence type="inferred from homology"/>
<dbReference type="InterPro" id="IPR016195">
    <property type="entry name" value="Pol/histidinol_Pase-like"/>
</dbReference>
<evidence type="ECO:0000256" key="1">
    <source>
        <dbReference type="ARBA" id="ARBA00004123"/>
    </source>
</evidence>
<dbReference type="PANTHER" id="PTHR13031:SF0">
    <property type="entry name" value="RIBONUCLEASE P PROTEIN SUBUNIT P30"/>
    <property type="match status" value="1"/>
</dbReference>
<feature type="compositionally biased region" description="Basic and acidic residues" evidence="4">
    <location>
        <begin position="255"/>
        <end position="268"/>
    </location>
</feature>
<dbReference type="EMBL" id="JAHLJV010000008">
    <property type="protein sequence ID" value="KAK1597431.1"/>
    <property type="molecule type" value="Genomic_DNA"/>
</dbReference>
<dbReference type="RefSeq" id="XP_060418221.1">
    <property type="nucleotide sequence ID" value="XM_060553892.1"/>
</dbReference>
<dbReference type="InterPro" id="IPR002738">
    <property type="entry name" value="RNase_P_p30"/>
</dbReference>
<organism evidence="5 6">
    <name type="scientific">Colletotrichum navitas</name>
    <dbReference type="NCBI Taxonomy" id="681940"/>
    <lineage>
        <taxon>Eukaryota</taxon>
        <taxon>Fungi</taxon>
        <taxon>Dikarya</taxon>
        <taxon>Ascomycota</taxon>
        <taxon>Pezizomycotina</taxon>
        <taxon>Sordariomycetes</taxon>
        <taxon>Hypocreomycetidae</taxon>
        <taxon>Glomerellales</taxon>
        <taxon>Glomerellaceae</taxon>
        <taxon>Colletotrichum</taxon>
        <taxon>Colletotrichum graminicola species complex</taxon>
    </lineage>
</organism>
<evidence type="ECO:0000256" key="2">
    <source>
        <dbReference type="ARBA" id="ARBA00007331"/>
    </source>
</evidence>
<dbReference type="GeneID" id="85438132"/>
<dbReference type="GO" id="GO:0008033">
    <property type="term" value="P:tRNA processing"/>
    <property type="evidence" value="ECO:0007669"/>
    <property type="project" value="UniProtKB-KW"/>
</dbReference>
<evidence type="ECO:0000256" key="3">
    <source>
        <dbReference type="ARBA" id="ARBA00022694"/>
    </source>
</evidence>
<comment type="caution">
    <text evidence="5">The sequence shown here is derived from an EMBL/GenBank/DDBJ whole genome shotgun (WGS) entry which is preliminary data.</text>
</comment>
<feature type="region of interest" description="Disordered" evidence="4">
    <location>
        <begin position="239"/>
        <end position="318"/>
    </location>
</feature>
<protein>
    <submittedName>
        <fullName evidence="5">RNase P subunit p30</fullName>
    </submittedName>
</protein>
<name>A0AAD8Q8T9_9PEZI</name>
<keyword evidence="6" id="KW-1185">Reference proteome</keyword>
<evidence type="ECO:0000256" key="4">
    <source>
        <dbReference type="SAM" id="MobiDB-lite"/>
    </source>
</evidence>
<gene>
    <name evidence="5" type="ORF">LY79DRAFT_508069</name>
</gene>
<dbReference type="Gene3D" id="3.20.20.140">
    <property type="entry name" value="Metal-dependent hydrolases"/>
    <property type="match status" value="1"/>
</dbReference>
<feature type="compositionally biased region" description="Basic and acidic residues" evidence="4">
    <location>
        <begin position="309"/>
        <end position="318"/>
    </location>
</feature>